<organism evidence="1 2">
    <name type="scientific">Shewanella putrefaciens</name>
    <name type="common">Pseudomonas putrefaciens</name>
    <dbReference type="NCBI Taxonomy" id="24"/>
    <lineage>
        <taxon>Bacteria</taxon>
        <taxon>Pseudomonadati</taxon>
        <taxon>Pseudomonadota</taxon>
        <taxon>Gammaproteobacteria</taxon>
        <taxon>Alteromonadales</taxon>
        <taxon>Shewanellaceae</taxon>
        <taxon>Shewanella</taxon>
    </lineage>
</organism>
<name>A0ABX8X849_SHEPU</name>
<dbReference type="EMBL" id="CP080635">
    <property type="protein sequence ID" value="QYX71371.1"/>
    <property type="molecule type" value="Genomic_DNA"/>
</dbReference>
<proteinExistence type="predicted"/>
<reference evidence="1 2" key="1">
    <citation type="submission" date="2021-08" db="EMBL/GenBank/DDBJ databases">
        <title>Shewanella putrefaciens YZ-J, complete genome.</title>
        <authorList>
            <person name="Yi Z."/>
        </authorList>
    </citation>
    <scope>NUCLEOTIDE SEQUENCE [LARGE SCALE GENOMIC DNA]</scope>
    <source>
        <strain evidence="1 2">YZ-J</strain>
    </source>
</reference>
<dbReference type="RefSeq" id="WP_025007780.1">
    <property type="nucleotide sequence ID" value="NZ_BMPK01000005.1"/>
</dbReference>
<dbReference type="GeneID" id="67443835"/>
<gene>
    <name evidence="1" type="ORF">K3G22_11205</name>
</gene>
<accession>A0ABX8X849</accession>
<evidence type="ECO:0000313" key="1">
    <source>
        <dbReference type="EMBL" id="QYX71371.1"/>
    </source>
</evidence>
<dbReference type="Proteomes" id="UP000827084">
    <property type="component" value="Chromosome"/>
</dbReference>
<sequence length="100" mass="10873">MSKVHVKGGVNTGFYQALIAVDVDINAESILIFDRYIYKYIFMLGNLSGGGTKNIIVPYSYVTKNDLVVAITDRDLVYSIATADGVQPQVIDGSVTNILP</sequence>
<protein>
    <submittedName>
        <fullName evidence="1">Uncharacterized protein</fullName>
    </submittedName>
</protein>
<keyword evidence="2" id="KW-1185">Reference proteome</keyword>
<evidence type="ECO:0000313" key="2">
    <source>
        <dbReference type="Proteomes" id="UP000827084"/>
    </source>
</evidence>